<dbReference type="Proteomes" id="UP001236404">
    <property type="component" value="Unassembled WGS sequence"/>
</dbReference>
<protein>
    <submittedName>
        <fullName evidence="2">Uncharacterized protein</fullName>
    </submittedName>
</protein>
<dbReference type="EMBL" id="JAUCMN010000005">
    <property type="protein sequence ID" value="MDM7891859.1"/>
    <property type="molecule type" value="Genomic_DNA"/>
</dbReference>
<proteinExistence type="predicted"/>
<name>A0ABT7TR77_9MICO</name>
<keyword evidence="1" id="KW-1133">Transmembrane helix</keyword>
<feature type="transmembrane region" description="Helical" evidence="1">
    <location>
        <begin position="5"/>
        <end position="25"/>
    </location>
</feature>
<organism evidence="2 3">
    <name type="scientific">Curtobacterium caseinilyticum</name>
    <dbReference type="NCBI Taxonomy" id="3055137"/>
    <lineage>
        <taxon>Bacteria</taxon>
        <taxon>Bacillati</taxon>
        <taxon>Actinomycetota</taxon>
        <taxon>Actinomycetes</taxon>
        <taxon>Micrococcales</taxon>
        <taxon>Microbacteriaceae</taxon>
        <taxon>Curtobacterium</taxon>
    </lineage>
</organism>
<sequence>MRVQVVGWIVVAVGTVAFVLFWVLTTSTTCHDAVDPARSTCVTEPALGVDGSVLLGVLIVGFAVFRAVRAAHRA</sequence>
<reference evidence="2 3" key="1">
    <citation type="submission" date="2023-06" db="EMBL/GenBank/DDBJ databases">
        <authorList>
            <person name="Feng G."/>
            <person name="Li J."/>
            <person name="Zhu H."/>
        </authorList>
    </citation>
    <scope>NUCLEOTIDE SEQUENCE [LARGE SCALE GENOMIC DNA]</scope>
    <source>
        <strain evidence="2 3">RHCKG28</strain>
    </source>
</reference>
<gene>
    <name evidence="2" type="ORF">QUG93_09190</name>
</gene>
<evidence type="ECO:0000256" key="1">
    <source>
        <dbReference type="SAM" id="Phobius"/>
    </source>
</evidence>
<evidence type="ECO:0000313" key="3">
    <source>
        <dbReference type="Proteomes" id="UP001236404"/>
    </source>
</evidence>
<accession>A0ABT7TR77</accession>
<keyword evidence="1" id="KW-0472">Membrane</keyword>
<comment type="caution">
    <text evidence="2">The sequence shown here is derived from an EMBL/GenBank/DDBJ whole genome shotgun (WGS) entry which is preliminary data.</text>
</comment>
<evidence type="ECO:0000313" key="2">
    <source>
        <dbReference type="EMBL" id="MDM7891859.1"/>
    </source>
</evidence>
<keyword evidence="3" id="KW-1185">Reference proteome</keyword>
<dbReference type="RefSeq" id="WP_289473603.1">
    <property type="nucleotide sequence ID" value="NZ_JAUCMN010000005.1"/>
</dbReference>
<feature type="transmembrane region" description="Helical" evidence="1">
    <location>
        <begin position="45"/>
        <end position="68"/>
    </location>
</feature>
<keyword evidence="1" id="KW-0812">Transmembrane</keyword>